<protein>
    <submittedName>
        <fullName evidence="1">Uncharacterized protein</fullName>
    </submittedName>
</protein>
<organism evidence="1 2">
    <name type="scientific">Lentinula aff. lateritia</name>
    <dbReference type="NCBI Taxonomy" id="2804960"/>
    <lineage>
        <taxon>Eukaryota</taxon>
        <taxon>Fungi</taxon>
        <taxon>Dikarya</taxon>
        <taxon>Basidiomycota</taxon>
        <taxon>Agaricomycotina</taxon>
        <taxon>Agaricomycetes</taxon>
        <taxon>Agaricomycetidae</taxon>
        <taxon>Agaricales</taxon>
        <taxon>Marasmiineae</taxon>
        <taxon>Omphalotaceae</taxon>
        <taxon>Lentinula</taxon>
    </lineage>
</organism>
<evidence type="ECO:0000313" key="2">
    <source>
        <dbReference type="Proteomes" id="UP001163835"/>
    </source>
</evidence>
<accession>A0ACC1UDL8</accession>
<reference evidence="1" key="1">
    <citation type="submission" date="2022-09" db="EMBL/GenBank/DDBJ databases">
        <title>A Global Phylogenomic Analysis of the Shiitake Genus Lentinula.</title>
        <authorList>
            <consortium name="DOE Joint Genome Institute"/>
            <person name="Sierra-Patev S."/>
            <person name="Min B."/>
            <person name="Naranjo-Ortiz M."/>
            <person name="Looney B."/>
            <person name="Konkel Z."/>
            <person name="Slot J.C."/>
            <person name="Sakamoto Y."/>
            <person name="Steenwyk J.L."/>
            <person name="Rokas A."/>
            <person name="Carro J."/>
            <person name="Camarero S."/>
            <person name="Ferreira P."/>
            <person name="Molpeceres G."/>
            <person name="Ruiz-Duenas F.J."/>
            <person name="Serrano A."/>
            <person name="Henrissat B."/>
            <person name="Drula E."/>
            <person name="Hughes K.W."/>
            <person name="Mata J.L."/>
            <person name="Ishikawa N.K."/>
            <person name="Vargas-Isla R."/>
            <person name="Ushijima S."/>
            <person name="Smith C.A."/>
            <person name="Ahrendt S."/>
            <person name="Andreopoulos W."/>
            <person name="He G."/>
            <person name="Labutti K."/>
            <person name="Lipzen A."/>
            <person name="Ng V."/>
            <person name="Riley R."/>
            <person name="Sandor L."/>
            <person name="Barry K."/>
            <person name="Martinez A.T."/>
            <person name="Xiao Y."/>
            <person name="Gibbons J.G."/>
            <person name="Terashima K."/>
            <person name="Grigoriev I.V."/>
            <person name="Hibbett D.S."/>
        </authorList>
    </citation>
    <scope>NUCLEOTIDE SEQUENCE</scope>
    <source>
        <strain evidence="1">TMI1499</strain>
    </source>
</reference>
<keyword evidence="2" id="KW-1185">Reference proteome</keyword>
<name>A0ACC1UDL8_9AGAR</name>
<gene>
    <name evidence="1" type="ORF">F5876DRAFT_86114</name>
</gene>
<proteinExistence type="predicted"/>
<evidence type="ECO:0000313" key="1">
    <source>
        <dbReference type="EMBL" id="KAJ3814891.1"/>
    </source>
</evidence>
<dbReference type="EMBL" id="MU794958">
    <property type="protein sequence ID" value="KAJ3814891.1"/>
    <property type="molecule type" value="Genomic_DNA"/>
</dbReference>
<sequence length="835" mass="93524">MSSLPSARGAVTDPIERDRKEQDVETKLRLYTTVNALRESKLPANKQLDGWLDVLQQNLGSDGHSQKLSRQGQKLTTDLRDILDTVRLIVKKKNGDELLQDVIWNTRDIESPNSIKGEDLANDSHVLGVNKSKAQEDAQQAAHSIRTLLHLLLTNSEARKLVSDFSVVGRDLLARGLGKASEGLRPDEDQLKLVDDAHRGEGGAFSVASPEQRAREQEEIGVDGMVKARVPSDIQDSANAAAEEASRTKDAAQSAAKDARGQDISPSSPQDGVQVVKEETKKRGLMDRVKNVKNSIPNEHQEKAKDHFNRGKEFITEEYFPKERRDQWIWRGKKVILECQSHPEYQSSLRWLLSYIKEYASHGRRIANEGGNKATEGVRSSGDLQGTMSQLRALTERFANGRSMEEDIWDPINALIDDAQRDQEFKQWWNEVDEWLEKVLLTPGYVIEPVSSNRGRELYEAGKKFYGSGQFDDERSASTQPAARGKYREHFDNVFEGIGKFVGGIGADPLNRRFGTDIQRLTKDLLFDSEGKLTFKAELWNDVRNTIVPGLIQRIGLVPIPRIEYTDDSLDLVLENLTLSAQNLFPNLVEVEVKNWARFGSGTETNTNRHSLHLHLSHIQTDMRDVAFYFRKKSGLPKLKDSGLADVLLGGDGLSATIHLESSSDPTTLYDIKNIAVKVDTLKFAIRDSKHDLLYKTLRPLATGLIKKQIQKAVADGMRTGLEWLGEELIAVKDRMNEAREGANEEEEVGRFKAMQEAFKRRTDDTASSVSRSGSSSQFKVVSNKRNSLLASTGHPSGWVNRVDEKEKTIHQLPAGERGTGNADSWRTKAFDVNV</sequence>
<comment type="caution">
    <text evidence="1">The sequence shown here is derived from an EMBL/GenBank/DDBJ whole genome shotgun (WGS) entry which is preliminary data.</text>
</comment>
<dbReference type="Proteomes" id="UP001163835">
    <property type="component" value="Unassembled WGS sequence"/>
</dbReference>